<dbReference type="Gene3D" id="1.10.150.130">
    <property type="match status" value="2"/>
</dbReference>
<protein>
    <submittedName>
        <fullName evidence="9">Integron integrase IntIPac</fullName>
    </submittedName>
</protein>
<evidence type="ECO:0000259" key="7">
    <source>
        <dbReference type="PROSITE" id="PS51898"/>
    </source>
</evidence>
<dbReference type="GO" id="GO:0003677">
    <property type="term" value="F:DNA binding"/>
    <property type="evidence" value="ECO:0007669"/>
    <property type="project" value="UniProtKB-KW"/>
</dbReference>
<dbReference type="CDD" id="cd01193">
    <property type="entry name" value="INT_IntI_C"/>
    <property type="match status" value="1"/>
</dbReference>
<dbReference type="PANTHER" id="PTHR30349">
    <property type="entry name" value="PHAGE INTEGRASE-RELATED"/>
    <property type="match status" value="1"/>
</dbReference>
<dbReference type="AlphaFoldDB" id="A0A3B0XTC9"/>
<dbReference type="InterPro" id="IPR044068">
    <property type="entry name" value="CB"/>
</dbReference>
<comment type="subcellular location">
    <subcellularLocation>
        <location evidence="1">Cytoplasm</location>
    </subcellularLocation>
</comment>
<dbReference type="InterPro" id="IPR011010">
    <property type="entry name" value="DNA_brk_join_enz"/>
</dbReference>
<dbReference type="InterPro" id="IPR050090">
    <property type="entry name" value="Tyrosine_recombinase_XerCD"/>
</dbReference>
<evidence type="ECO:0000256" key="3">
    <source>
        <dbReference type="ARBA" id="ARBA00022490"/>
    </source>
</evidence>
<dbReference type="Pfam" id="PF00589">
    <property type="entry name" value="Phage_integrase"/>
    <property type="match status" value="1"/>
</dbReference>
<evidence type="ECO:0000313" key="9">
    <source>
        <dbReference type="EMBL" id="VAW71528.1"/>
    </source>
</evidence>
<dbReference type="SUPFAM" id="SSF56349">
    <property type="entry name" value="DNA breaking-rejoining enzymes"/>
    <property type="match status" value="1"/>
</dbReference>
<gene>
    <name evidence="9" type="ORF">MNBD_GAMMA13-452</name>
</gene>
<evidence type="ECO:0000256" key="4">
    <source>
        <dbReference type="ARBA" id="ARBA00022908"/>
    </source>
</evidence>
<dbReference type="InterPro" id="IPR004107">
    <property type="entry name" value="Integrase_SAM-like_N"/>
</dbReference>
<organism evidence="9">
    <name type="scientific">hydrothermal vent metagenome</name>
    <dbReference type="NCBI Taxonomy" id="652676"/>
    <lineage>
        <taxon>unclassified sequences</taxon>
        <taxon>metagenomes</taxon>
        <taxon>ecological metagenomes</taxon>
    </lineage>
</organism>
<dbReference type="EMBL" id="UOFK01000004">
    <property type="protein sequence ID" value="VAW71528.1"/>
    <property type="molecule type" value="Genomic_DNA"/>
</dbReference>
<dbReference type="InterPro" id="IPR011946">
    <property type="entry name" value="Integrase_integron-type"/>
</dbReference>
<evidence type="ECO:0000256" key="1">
    <source>
        <dbReference type="ARBA" id="ARBA00004496"/>
    </source>
</evidence>
<sequence>MDDDASRFWDKYILKTTSYNVPESARRWYVRHAEMFIKAQSGRRLSTLTAHNIEDYLKEKGRSDKLTDWQFRQMVDALRILFVGVVSPAWADNFDWSGWKAGARQLPADHATIARRAITGDQTKTLSDTAASDKAVNRFRLQFPELYSRFIAVIRVLQYSIRTEKTYLFWVARFVLYSRFSTADEMRPEKIAPYLEYLAVSRNVAPNTQSIALNALIFFYKHILKLEVEGKLNYKRATKPRRLPVVLSVDEIGRLLSGINNTLYRLMAGLLYGSGLRLMECIRLRICDLDFDYKQIVVRDGKGRKDRVVPMPESLMASLKQQLEKVRSLHDEDLEAGYGEVYLPYALARKYPSAAKEFRWQYAFPSVRISVDPRTKKAMRHHIHENNLQKWVKKSSDKSGLPKKVNCHALRHSFATHLLQAGYDIRTVQELLGHADVSTTMIYTHVLNRGGRGVRSPLDERNLSDLHGARE</sequence>
<keyword evidence="6" id="KW-0233">DNA recombination</keyword>
<dbReference type="GO" id="GO:0006310">
    <property type="term" value="P:DNA recombination"/>
    <property type="evidence" value="ECO:0007669"/>
    <property type="project" value="UniProtKB-KW"/>
</dbReference>
<dbReference type="InterPro" id="IPR010998">
    <property type="entry name" value="Integrase_recombinase_N"/>
</dbReference>
<feature type="domain" description="Core-binding (CB)" evidence="8">
    <location>
        <begin position="141"/>
        <end position="224"/>
    </location>
</feature>
<dbReference type="PROSITE" id="PS51898">
    <property type="entry name" value="TYR_RECOMBINASE"/>
    <property type="match status" value="1"/>
</dbReference>
<dbReference type="InterPro" id="IPR002104">
    <property type="entry name" value="Integrase_catalytic"/>
</dbReference>
<dbReference type="InterPro" id="IPR013762">
    <property type="entry name" value="Integrase-like_cat_sf"/>
</dbReference>
<dbReference type="GO" id="GO:0015074">
    <property type="term" value="P:DNA integration"/>
    <property type="evidence" value="ECO:0007669"/>
    <property type="project" value="UniProtKB-KW"/>
</dbReference>
<evidence type="ECO:0000256" key="6">
    <source>
        <dbReference type="ARBA" id="ARBA00023172"/>
    </source>
</evidence>
<dbReference type="PANTHER" id="PTHR30349:SF64">
    <property type="entry name" value="PROPHAGE INTEGRASE INTD-RELATED"/>
    <property type="match status" value="1"/>
</dbReference>
<dbReference type="FunFam" id="1.10.443.10:FF:000007">
    <property type="entry name" value="Tyrosine recombinase XerC"/>
    <property type="match status" value="1"/>
</dbReference>
<keyword evidence="4" id="KW-0229">DNA integration</keyword>
<dbReference type="Gene3D" id="1.10.443.10">
    <property type="entry name" value="Intergrase catalytic core"/>
    <property type="match status" value="1"/>
</dbReference>
<proteinExistence type="inferred from homology"/>
<dbReference type="NCBIfam" id="TIGR02249">
    <property type="entry name" value="integrase_gron"/>
    <property type="match status" value="1"/>
</dbReference>
<name>A0A3B0XTC9_9ZZZZ</name>
<evidence type="ECO:0000256" key="5">
    <source>
        <dbReference type="ARBA" id="ARBA00023125"/>
    </source>
</evidence>
<accession>A0A3B0XTC9</accession>
<evidence type="ECO:0000256" key="2">
    <source>
        <dbReference type="ARBA" id="ARBA00008857"/>
    </source>
</evidence>
<dbReference type="PROSITE" id="PS51900">
    <property type="entry name" value="CB"/>
    <property type="match status" value="1"/>
</dbReference>
<keyword evidence="3" id="KW-0963">Cytoplasm</keyword>
<comment type="similarity">
    <text evidence="2">Belongs to the 'phage' integrase family.</text>
</comment>
<evidence type="ECO:0000259" key="8">
    <source>
        <dbReference type="PROSITE" id="PS51900"/>
    </source>
</evidence>
<feature type="domain" description="Tyr recombinase" evidence="7">
    <location>
        <begin position="242"/>
        <end position="456"/>
    </location>
</feature>
<keyword evidence="5" id="KW-0238">DNA-binding</keyword>
<dbReference type="GO" id="GO:0005737">
    <property type="term" value="C:cytoplasm"/>
    <property type="evidence" value="ECO:0007669"/>
    <property type="project" value="UniProtKB-SubCell"/>
</dbReference>
<dbReference type="Pfam" id="PF13495">
    <property type="entry name" value="Phage_int_SAM_4"/>
    <property type="match status" value="1"/>
</dbReference>
<reference evidence="9" key="1">
    <citation type="submission" date="2018-06" db="EMBL/GenBank/DDBJ databases">
        <authorList>
            <person name="Zhirakovskaya E."/>
        </authorList>
    </citation>
    <scope>NUCLEOTIDE SEQUENCE</scope>
</reference>